<feature type="transmembrane region" description="Helical" evidence="6">
    <location>
        <begin position="216"/>
        <end position="236"/>
    </location>
</feature>
<evidence type="ECO:0000256" key="5">
    <source>
        <dbReference type="ARBA" id="ARBA00023136"/>
    </source>
</evidence>
<evidence type="ECO:0000313" key="8">
    <source>
        <dbReference type="Proteomes" id="UP001611383"/>
    </source>
</evidence>
<gene>
    <name evidence="7" type="ORF">F0U60_23910</name>
</gene>
<dbReference type="Pfam" id="PF13520">
    <property type="entry name" value="AA_permease_2"/>
    <property type="match status" value="1"/>
</dbReference>
<keyword evidence="3 6" id="KW-0812">Transmembrane</keyword>
<dbReference type="PANTHER" id="PTHR43243:SF4">
    <property type="entry name" value="CATIONIC AMINO ACID TRANSPORTER 4"/>
    <property type="match status" value="1"/>
</dbReference>
<feature type="transmembrane region" description="Helical" evidence="6">
    <location>
        <begin position="332"/>
        <end position="354"/>
    </location>
</feature>
<keyword evidence="5 6" id="KW-0472">Membrane</keyword>
<name>A0ABY9WUX0_9BACT</name>
<evidence type="ECO:0000256" key="1">
    <source>
        <dbReference type="ARBA" id="ARBA00004141"/>
    </source>
</evidence>
<proteinExistence type="predicted"/>
<sequence length="511" mass="54439">MRSLFKRKQIADLLPEGESSGGLKRALGTSDLVMLSIGAVIGAGIFSTLGTAAAGEIMPNGEVIRHGAGPALTVSFLLLGGVCALAALCYAELASMIPQAGSAYAYSYATLGELIAWIIGWDLILEYAVGNVAVAIAWAGYFNSLLSPWVHIPDWLTHGYYNVQASSDPAIRGLLETAPRVFGIPVLVNLPAFLIVMLITWLLVIGVKESTRVNNLMVVVKLLVLTLFVGVGVLHIDTANYTPFAPNGFTGVHQAAAIVFFAYIGFDAISTAAEETKDPQRTLPKGILLGLGVCTVIYVIVGAVATGLIPYQQLKSSDPLAHAFEVAGLTKFSWIISLGAVVSMAAVLLVFQYGQPRIFYAMARDGLLPPWAAKVHPKYRTPHITTLLTGVLVALGALVADDAATYDLTNIGTLSAFMLVCLGVPVLRLKDPHRHRPFKVPFVWPVSLAGAAACLFVMKGLPVHAWERFGIWLAVGLVVYFAYGYRNSVLRRGVAPVNLEAPTSPDSSPGT</sequence>
<evidence type="ECO:0000256" key="2">
    <source>
        <dbReference type="ARBA" id="ARBA00022448"/>
    </source>
</evidence>
<feature type="transmembrane region" description="Helical" evidence="6">
    <location>
        <begin position="114"/>
        <end position="141"/>
    </location>
</feature>
<accession>A0ABY9WUX0</accession>
<feature type="transmembrane region" description="Helical" evidence="6">
    <location>
        <begin position="411"/>
        <end position="429"/>
    </location>
</feature>
<feature type="transmembrane region" description="Helical" evidence="6">
    <location>
        <begin position="182"/>
        <end position="204"/>
    </location>
</feature>
<comment type="subcellular location">
    <subcellularLocation>
        <location evidence="1">Membrane</location>
        <topology evidence="1">Multi-pass membrane protein</topology>
    </subcellularLocation>
</comment>
<dbReference type="EMBL" id="CP043494">
    <property type="protein sequence ID" value="WNG46827.1"/>
    <property type="molecule type" value="Genomic_DNA"/>
</dbReference>
<feature type="transmembrane region" description="Helical" evidence="6">
    <location>
        <begin position="287"/>
        <end position="312"/>
    </location>
</feature>
<evidence type="ECO:0000256" key="6">
    <source>
        <dbReference type="SAM" id="Phobius"/>
    </source>
</evidence>
<keyword evidence="4 6" id="KW-1133">Transmembrane helix</keyword>
<protein>
    <submittedName>
        <fullName evidence="7">Amino acid permease</fullName>
    </submittedName>
</protein>
<evidence type="ECO:0000313" key="7">
    <source>
        <dbReference type="EMBL" id="WNG46827.1"/>
    </source>
</evidence>
<feature type="transmembrane region" description="Helical" evidence="6">
    <location>
        <begin position="469"/>
        <end position="485"/>
    </location>
</feature>
<feature type="transmembrane region" description="Helical" evidence="6">
    <location>
        <begin position="441"/>
        <end position="463"/>
    </location>
</feature>
<dbReference type="Gene3D" id="1.20.1740.10">
    <property type="entry name" value="Amino acid/polyamine transporter I"/>
    <property type="match status" value="1"/>
</dbReference>
<evidence type="ECO:0000256" key="3">
    <source>
        <dbReference type="ARBA" id="ARBA00022692"/>
    </source>
</evidence>
<feature type="transmembrane region" description="Helical" evidence="6">
    <location>
        <begin position="381"/>
        <end position="399"/>
    </location>
</feature>
<keyword evidence="2" id="KW-0813">Transport</keyword>
<organism evidence="7 8">
    <name type="scientific">Archangium minus</name>
    <dbReference type="NCBI Taxonomy" id="83450"/>
    <lineage>
        <taxon>Bacteria</taxon>
        <taxon>Pseudomonadati</taxon>
        <taxon>Myxococcota</taxon>
        <taxon>Myxococcia</taxon>
        <taxon>Myxococcales</taxon>
        <taxon>Cystobacterineae</taxon>
        <taxon>Archangiaceae</taxon>
        <taxon>Archangium</taxon>
    </lineage>
</organism>
<dbReference type="Proteomes" id="UP001611383">
    <property type="component" value="Chromosome"/>
</dbReference>
<evidence type="ECO:0000256" key="4">
    <source>
        <dbReference type="ARBA" id="ARBA00022989"/>
    </source>
</evidence>
<keyword evidence="8" id="KW-1185">Reference proteome</keyword>
<feature type="transmembrane region" description="Helical" evidence="6">
    <location>
        <begin position="74"/>
        <end position="93"/>
    </location>
</feature>
<dbReference type="RefSeq" id="WP_395823605.1">
    <property type="nucleotide sequence ID" value="NZ_CP043494.1"/>
</dbReference>
<reference evidence="7 8" key="1">
    <citation type="submission" date="2019-08" db="EMBL/GenBank/DDBJ databases">
        <title>Archangium and Cystobacter genomes.</title>
        <authorList>
            <person name="Chen I.-C.K."/>
            <person name="Wielgoss S."/>
        </authorList>
    </citation>
    <scope>NUCLEOTIDE SEQUENCE [LARGE SCALE GENOMIC DNA]</scope>
    <source>
        <strain evidence="7 8">Cbm 6</strain>
    </source>
</reference>
<dbReference type="PANTHER" id="PTHR43243">
    <property type="entry name" value="INNER MEMBRANE TRANSPORTER YGJI-RELATED"/>
    <property type="match status" value="1"/>
</dbReference>
<feature type="transmembrane region" description="Helical" evidence="6">
    <location>
        <begin position="248"/>
        <end position="266"/>
    </location>
</feature>
<dbReference type="InterPro" id="IPR002293">
    <property type="entry name" value="AA/rel_permease1"/>
</dbReference>
<dbReference type="PIRSF" id="PIRSF006060">
    <property type="entry name" value="AA_transporter"/>
    <property type="match status" value="1"/>
</dbReference>
<feature type="transmembrane region" description="Helical" evidence="6">
    <location>
        <begin position="32"/>
        <end position="54"/>
    </location>
</feature>